<dbReference type="AlphaFoldDB" id="A0AAW1KIP0"/>
<protein>
    <submittedName>
        <fullName evidence="1">Uncharacterized protein</fullName>
    </submittedName>
</protein>
<accession>A0AAW1KIP0</accession>
<evidence type="ECO:0000313" key="2">
    <source>
        <dbReference type="Proteomes" id="UP001458880"/>
    </source>
</evidence>
<gene>
    <name evidence="1" type="ORF">QE152_g22434</name>
</gene>
<reference evidence="1 2" key="1">
    <citation type="journal article" date="2024" name="BMC Genomics">
        <title>De novo assembly and annotation of Popillia japonica's genome with initial clues to its potential as an invasive pest.</title>
        <authorList>
            <person name="Cucini C."/>
            <person name="Boschi S."/>
            <person name="Funari R."/>
            <person name="Cardaioli E."/>
            <person name="Iannotti N."/>
            <person name="Marturano G."/>
            <person name="Paoli F."/>
            <person name="Bruttini M."/>
            <person name="Carapelli A."/>
            <person name="Frati F."/>
            <person name="Nardi F."/>
        </authorList>
    </citation>
    <scope>NUCLEOTIDE SEQUENCE [LARGE SCALE GENOMIC DNA]</scope>
    <source>
        <strain evidence="1">DMR45628</strain>
    </source>
</reference>
<proteinExistence type="predicted"/>
<evidence type="ECO:0000313" key="1">
    <source>
        <dbReference type="EMBL" id="KAK9719799.1"/>
    </source>
</evidence>
<keyword evidence="2" id="KW-1185">Reference proteome</keyword>
<comment type="caution">
    <text evidence="1">The sequence shown here is derived from an EMBL/GenBank/DDBJ whole genome shotgun (WGS) entry which is preliminary data.</text>
</comment>
<sequence>MTQQDMRQVLAMFVTKQGRDVPEWKNNEPGLDFIKAAVGRRKLEDFFNNIKDTLGNALQEHVCNYDITDDPGAKIVLVSRGTKRVERVQEHSRTSVSVMVCGTAKDVLLPPMVVYKAQHLYEYWSRHRL</sequence>
<name>A0AAW1KIP0_POPJA</name>
<dbReference type="EMBL" id="JASPKY010000216">
    <property type="protein sequence ID" value="KAK9719799.1"/>
    <property type="molecule type" value="Genomic_DNA"/>
</dbReference>
<dbReference type="Proteomes" id="UP001458880">
    <property type="component" value="Unassembled WGS sequence"/>
</dbReference>
<organism evidence="1 2">
    <name type="scientific">Popillia japonica</name>
    <name type="common">Japanese beetle</name>
    <dbReference type="NCBI Taxonomy" id="7064"/>
    <lineage>
        <taxon>Eukaryota</taxon>
        <taxon>Metazoa</taxon>
        <taxon>Ecdysozoa</taxon>
        <taxon>Arthropoda</taxon>
        <taxon>Hexapoda</taxon>
        <taxon>Insecta</taxon>
        <taxon>Pterygota</taxon>
        <taxon>Neoptera</taxon>
        <taxon>Endopterygota</taxon>
        <taxon>Coleoptera</taxon>
        <taxon>Polyphaga</taxon>
        <taxon>Scarabaeiformia</taxon>
        <taxon>Scarabaeidae</taxon>
        <taxon>Rutelinae</taxon>
        <taxon>Popillia</taxon>
    </lineage>
</organism>